<keyword evidence="1" id="KW-0812">Transmembrane</keyword>
<protein>
    <submittedName>
        <fullName evidence="2">Uncharacterized protein</fullName>
    </submittedName>
</protein>
<gene>
    <name evidence="2" type="ORF">NCTC8272_02904</name>
</gene>
<organism evidence="2 3">
    <name type="scientific">Salmonella enterica I</name>
    <dbReference type="NCBI Taxonomy" id="59201"/>
    <lineage>
        <taxon>Bacteria</taxon>
        <taxon>Pseudomonadati</taxon>
        <taxon>Pseudomonadota</taxon>
        <taxon>Gammaproteobacteria</taxon>
        <taxon>Enterobacterales</taxon>
        <taxon>Enterobacteriaceae</taxon>
        <taxon>Salmonella</taxon>
    </lineage>
</organism>
<keyword evidence="1" id="KW-0472">Membrane</keyword>
<dbReference type="AlphaFoldDB" id="A0A447PKF1"/>
<dbReference type="Proteomes" id="UP000277214">
    <property type="component" value="Chromosome 1"/>
</dbReference>
<name>A0A447PKF1_SALET</name>
<evidence type="ECO:0000313" key="3">
    <source>
        <dbReference type="Proteomes" id="UP000277214"/>
    </source>
</evidence>
<evidence type="ECO:0000256" key="1">
    <source>
        <dbReference type="SAM" id="Phobius"/>
    </source>
</evidence>
<evidence type="ECO:0000313" key="2">
    <source>
        <dbReference type="EMBL" id="VEA38782.1"/>
    </source>
</evidence>
<keyword evidence="1" id="KW-1133">Transmembrane helix</keyword>
<sequence length="63" mass="7409">MSLGDDECDHRLIQFLLVKLNFAVAINLINQHTGKRFFIITNQKRQPGRPLFLMNAMTVFIYR</sequence>
<accession>A0A447PKF1</accession>
<dbReference type="EMBL" id="LR134149">
    <property type="protein sequence ID" value="VEA38782.1"/>
    <property type="molecule type" value="Genomic_DNA"/>
</dbReference>
<feature type="transmembrane region" description="Helical" evidence="1">
    <location>
        <begin position="12"/>
        <end position="29"/>
    </location>
</feature>
<reference evidence="2 3" key="1">
    <citation type="submission" date="2018-12" db="EMBL/GenBank/DDBJ databases">
        <authorList>
            <consortium name="Pathogen Informatics"/>
        </authorList>
    </citation>
    <scope>NUCLEOTIDE SEQUENCE [LARGE SCALE GENOMIC DNA]</scope>
    <source>
        <strain evidence="2 3">NCTC8272</strain>
    </source>
</reference>
<proteinExistence type="predicted"/>